<dbReference type="EMBL" id="JAGTJQ010000001">
    <property type="protein sequence ID" value="KAH7040613.1"/>
    <property type="molecule type" value="Genomic_DNA"/>
</dbReference>
<dbReference type="InterPro" id="IPR002110">
    <property type="entry name" value="Ankyrin_rpt"/>
</dbReference>
<evidence type="ECO:0000256" key="1">
    <source>
        <dbReference type="ARBA" id="ARBA00022737"/>
    </source>
</evidence>
<feature type="region of interest" description="Disordered" evidence="4">
    <location>
        <begin position="555"/>
        <end position="574"/>
    </location>
</feature>
<keyword evidence="2 3" id="KW-0040">ANK repeat</keyword>
<dbReference type="PROSITE" id="PS50088">
    <property type="entry name" value="ANK_REPEAT"/>
    <property type="match status" value="1"/>
</dbReference>
<accession>A0A9P8YIF7</accession>
<dbReference type="InterPro" id="IPR036770">
    <property type="entry name" value="Ankyrin_rpt-contain_sf"/>
</dbReference>
<dbReference type="AlphaFoldDB" id="A0A9P8YIF7"/>
<dbReference type="Pfam" id="PF00023">
    <property type="entry name" value="Ank"/>
    <property type="match status" value="1"/>
</dbReference>
<evidence type="ECO:0000256" key="4">
    <source>
        <dbReference type="SAM" id="MobiDB-lite"/>
    </source>
</evidence>
<dbReference type="OrthoDB" id="194358at2759"/>
<dbReference type="PANTHER" id="PTHR24171">
    <property type="entry name" value="ANKYRIN REPEAT DOMAIN-CONTAINING PROTEIN 39-RELATED"/>
    <property type="match status" value="1"/>
</dbReference>
<dbReference type="GeneID" id="70185797"/>
<dbReference type="Gene3D" id="1.25.40.20">
    <property type="entry name" value="Ankyrin repeat-containing domain"/>
    <property type="match status" value="1"/>
</dbReference>
<dbReference type="PROSITE" id="PS50297">
    <property type="entry name" value="ANK_REP_REGION"/>
    <property type="match status" value="1"/>
</dbReference>
<feature type="region of interest" description="Disordered" evidence="4">
    <location>
        <begin position="135"/>
        <end position="154"/>
    </location>
</feature>
<dbReference type="Proteomes" id="UP000756346">
    <property type="component" value="Unassembled WGS sequence"/>
</dbReference>
<dbReference type="SUPFAM" id="SSF48403">
    <property type="entry name" value="Ankyrin repeat"/>
    <property type="match status" value="1"/>
</dbReference>
<feature type="repeat" description="ANK" evidence="3">
    <location>
        <begin position="641"/>
        <end position="673"/>
    </location>
</feature>
<sequence length="733" mass="79756">MSPAFSPGVAAGSPHSGASRGGRPRDWNDSRGRQLVRMYVYTENKMDIMLEAIRDRHWAPQKDAANKVLHKCLGNDPRWLRPKSKAESKQQIKALENSTRPVFRQPAAGSLTAAGAMQLDTSNLEGNALALNVDAPMSGVSPNPDNNRWSSSPYSLSSPNGWQTSLQSATFAYSGPIEWPQLPRRNSALSDVTVSSMASSFLERLTVKGASPSDAADLWKLSRRFTAPRSATSSPSLSSPLRASPPGHQAFPSADMPLLLDQSRAGYAVAGDFINIGHGFSFEGDKTCDKTSEAHDNGNCWCAVSEQLFNHFQSMPSARIVLAPDAQAVWALRDINTAARDEFGHSALHLLASLEHCHSQLLSVVAEALTGKDQVLSAANTARQTFLHMLHPSWFLPGSQLENLIHILKQSHFDILGRDVFGRNVFHIMREHNVEFQRLQGCALGLNPKVLNVRDAFGRMPLRALPSGPSLHAARSIRRVIAARRLTASSSDGPPTIESDSRIIAQTKLLKIIYAATATDSSRADPTMEDLEGRNGFHALAEVILGVTPMIDHVSRGQKRKHDEPTIDQPNPEPMPRITHLEALIDAKVDINHHNVAGDTPLMTFVVQLSDGKTKAENVEVRGIINGLVGAGAEMERRNRRGETALLVAARHGQKVAVDALLKLGANPYVRNSEGQSALDVVDSMWRVSEAAMGSYEACRKLLCGGQALKSEPKQSPSIFDEWTFGVPTVSTS</sequence>
<evidence type="ECO:0000256" key="2">
    <source>
        <dbReference type="ARBA" id="ARBA00023043"/>
    </source>
</evidence>
<dbReference type="RefSeq" id="XP_046018668.1">
    <property type="nucleotide sequence ID" value="XM_046156251.1"/>
</dbReference>
<gene>
    <name evidence="5" type="ORF">B0I36DRAFT_344326</name>
</gene>
<keyword evidence="6" id="KW-1185">Reference proteome</keyword>
<keyword evidence="1" id="KW-0677">Repeat</keyword>
<evidence type="ECO:0000313" key="5">
    <source>
        <dbReference type="EMBL" id="KAH7040613.1"/>
    </source>
</evidence>
<feature type="compositionally biased region" description="Low complexity" evidence="4">
    <location>
        <begin position="229"/>
        <end position="246"/>
    </location>
</feature>
<proteinExistence type="predicted"/>
<protein>
    <submittedName>
        <fullName evidence="5">Ankyrin repeat-containing domain protein</fullName>
    </submittedName>
</protein>
<reference evidence="5" key="1">
    <citation type="journal article" date="2021" name="Nat. Commun.">
        <title>Genetic determinants of endophytism in the Arabidopsis root mycobiome.</title>
        <authorList>
            <person name="Mesny F."/>
            <person name="Miyauchi S."/>
            <person name="Thiergart T."/>
            <person name="Pickel B."/>
            <person name="Atanasova L."/>
            <person name="Karlsson M."/>
            <person name="Huettel B."/>
            <person name="Barry K.W."/>
            <person name="Haridas S."/>
            <person name="Chen C."/>
            <person name="Bauer D."/>
            <person name="Andreopoulos W."/>
            <person name="Pangilinan J."/>
            <person name="LaButti K."/>
            <person name="Riley R."/>
            <person name="Lipzen A."/>
            <person name="Clum A."/>
            <person name="Drula E."/>
            <person name="Henrissat B."/>
            <person name="Kohler A."/>
            <person name="Grigoriev I.V."/>
            <person name="Martin F.M."/>
            <person name="Hacquard S."/>
        </authorList>
    </citation>
    <scope>NUCLEOTIDE SEQUENCE</scope>
    <source>
        <strain evidence="5">MPI-CAGE-CH-0230</strain>
    </source>
</reference>
<comment type="caution">
    <text evidence="5">The sequence shown here is derived from an EMBL/GenBank/DDBJ whole genome shotgun (WGS) entry which is preliminary data.</text>
</comment>
<evidence type="ECO:0000256" key="3">
    <source>
        <dbReference type="PROSITE-ProRule" id="PRU00023"/>
    </source>
</evidence>
<name>A0A9P8YIF7_9PEZI</name>
<feature type="region of interest" description="Disordered" evidence="4">
    <location>
        <begin position="229"/>
        <end position="248"/>
    </location>
</feature>
<evidence type="ECO:0000313" key="6">
    <source>
        <dbReference type="Proteomes" id="UP000756346"/>
    </source>
</evidence>
<feature type="region of interest" description="Disordered" evidence="4">
    <location>
        <begin position="1"/>
        <end position="29"/>
    </location>
</feature>
<feature type="compositionally biased region" description="Polar residues" evidence="4">
    <location>
        <begin position="140"/>
        <end position="149"/>
    </location>
</feature>
<organism evidence="5 6">
    <name type="scientific">Microdochium trichocladiopsis</name>
    <dbReference type="NCBI Taxonomy" id="1682393"/>
    <lineage>
        <taxon>Eukaryota</taxon>
        <taxon>Fungi</taxon>
        <taxon>Dikarya</taxon>
        <taxon>Ascomycota</taxon>
        <taxon>Pezizomycotina</taxon>
        <taxon>Sordariomycetes</taxon>
        <taxon>Xylariomycetidae</taxon>
        <taxon>Xylariales</taxon>
        <taxon>Microdochiaceae</taxon>
        <taxon>Microdochium</taxon>
    </lineage>
</organism>